<comment type="caution">
    <text evidence="1">The sequence shown here is derived from an EMBL/GenBank/DDBJ whole genome shotgun (WGS) entry which is preliminary data.</text>
</comment>
<gene>
    <name evidence="1" type="ORF">EV194_106186</name>
</gene>
<dbReference type="PANTHER" id="PTHR47197">
    <property type="entry name" value="PROTEIN NIRF"/>
    <property type="match status" value="1"/>
</dbReference>
<dbReference type="InterPro" id="IPR015943">
    <property type="entry name" value="WD40/YVTN_repeat-like_dom_sf"/>
</dbReference>
<dbReference type="Gene3D" id="2.130.10.10">
    <property type="entry name" value="YVTN repeat-like/Quinoprotein amine dehydrogenase"/>
    <property type="match status" value="1"/>
</dbReference>
<dbReference type="InterPro" id="IPR031815">
    <property type="entry name" value="DUF5074"/>
</dbReference>
<dbReference type="PANTHER" id="PTHR47197:SF3">
    <property type="entry name" value="DIHYDRO-HEME D1 DEHYDROGENASE"/>
    <property type="match status" value="1"/>
</dbReference>
<keyword evidence="2" id="KW-1185">Reference proteome</keyword>
<dbReference type="Proteomes" id="UP000295221">
    <property type="component" value="Unassembled WGS sequence"/>
</dbReference>
<organism evidence="1 2">
    <name type="scientific">Natronoflexus pectinivorans</name>
    <dbReference type="NCBI Taxonomy" id="682526"/>
    <lineage>
        <taxon>Bacteria</taxon>
        <taxon>Pseudomonadati</taxon>
        <taxon>Bacteroidota</taxon>
        <taxon>Bacteroidia</taxon>
        <taxon>Marinilabiliales</taxon>
        <taxon>Marinilabiliaceae</taxon>
        <taxon>Natronoflexus</taxon>
    </lineage>
</organism>
<dbReference type="Pfam" id="PF16819">
    <property type="entry name" value="DUF5074"/>
    <property type="match status" value="1"/>
</dbReference>
<dbReference type="SUPFAM" id="SSF50974">
    <property type="entry name" value="Nitrous oxide reductase, N-terminal domain"/>
    <property type="match status" value="1"/>
</dbReference>
<dbReference type="EMBL" id="SLWK01000006">
    <property type="protein sequence ID" value="TCO08042.1"/>
    <property type="molecule type" value="Genomic_DNA"/>
</dbReference>
<protein>
    <recommendedName>
        <fullName evidence="3">YVTN family beta-propeller protein</fullName>
    </recommendedName>
</protein>
<name>A0A4R2GJB6_9BACT</name>
<dbReference type="InterPro" id="IPR011045">
    <property type="entry name" value="N2O_reductase_N"/>
</dbReference>
<evidence type="ECO:0008006" key="3">
    <source>
        <dbReference type="Google" id="ProtNLM"/>
    </source>
</evidence>
<evidence type="ECO:0000313" key="2">
    <source>
        <dbReference type="Proteomes" id="UP000295221"/>
    </source>
</evidence>
<accession>A0A4R2GJB6</accession>
<dbReference type="InterPro" id="IPR051200">
    <property type="entry name" value="Host-pathogen_enzymatic-act"/>
</dbReference>
<dbReference type="AlphaFoldDB" id="A0A4R2GJB6"/>
<evidence type="ECO:0000313" key="1">
    <source>
        <dbReference type="EMBL" id="TCO08042.1"/>
    </source>
</evidence>
<sequence>MSNIYNYIKMKQILNFWVLFLLTGAIFTGCSDDDNNKYELDETTIGCYIVNYGNFGKLPSSITRYDYKADTVTNLYFKRQNNGLELLSNIQYANVYNGTIYMMGNERDEVITTNLLFQQTANGISEGIAKPRFFVGNGDYIYVSCWGSNPDWDEMKDTYIAKIDTRTNEVVETIPLPGGPEGLAIANGHLYAALNYRKSVAVVSLSNYESIEYIETPGVTSYFIEDADNNLYVTLLSSFTLEVEDTGLGYINTATKTLEEVYSLDGISSGYGSVIAPDKDFSTIYVLASSWVEVGAGNWQQMGALYSFDVASGAFSPFVDNLTGANGVTVNHDTGNIYLLISLGATESGKMQIYKRDKSFVKDVQVGRSPAWAFFIN</sequence>
<reference evidence="1 2" key="1">
    <citation type="submission" date="2019-03" db="EMBL/GenBank/DDBJ databases">
        <title>Genomic Encyclopedia of Type Strains, Phase IV (KMG-IV): sequencing the most valuable type-strain genomes for metagenomic binning, comparative biology and taxonomic classification.</title>
        <authorList>
            <person name="Goeker M."/>
        </authorList>
    </citation>
    <scope>NUCLEOTIDE SEQUENCE [LARGE SCALE GENOMIC DNA]</scope>
    <source>
        <strain evidence="1 2">DSM 24179</strain>
    </source>
</reference>
<proteinExistence type="predicted"/>